<accession>A0A2S0P886</accession>
<proteinExistence type="predicted"/>
<dbReference type="AlphaFoldDB" id="A0A2S0P886"/>
<evidence type="ECO:0000313" key="1">
    <source>
        <dbReference type="EMBL" id="AVY93610.1"/>
    </source>
</evidence>
<protein>
    <recommendedName>
        <fullName evidence="3">Cysteinyl-tRNA synthetase</fullName>
    </recommendedName>
</protein>
<evidence type="ECO:0008006" key="3">
    <source>
        <dbReference type="Google" id="ProtNLM"/>
    </source>
</evidence>
<dbReference type="OrthoDB" id="8479564at2"/>
<dbReference type="RefSeq" id="WP_107888905.1">
    <property type="nucleotide sequence ID" value="NZ_CP028519.1"/>
</dbReference>
<evidence type="ECO:0000313" key="2">
    <source>
        <dbReference type="Proteomes" id="UP000244173"/>
    </source>
</evidence>
<dbReference type="EMBL" id="CP028519">
    <property type="protein sequence ID" value="AVY93610.1"/>
    <property type="molecule type" value="Genomic_DNA"/>
</dbReference>
<dbReference type="KEGG" id="maer:DAI18_05780"/>
<sequence length="165" mass="18350">MLTLNIDGLLFHFPAGWLASKYDEWTFYRKHFSRQRGGIKAVDVLALSAENVAYLIEVKDYRHPDTERPSALPTAIADKVLHTLAALLPARLNANEPAEQALCKAVLGCLKLRVVVHIEQPARHSPIVDPADIQQQLKRMLRGIDEHPKVVCTAKPGKVGWSVAC</sequence>
<name>A0A2S0P886_9NEIS</name>
<dbReference type="Proteomes" id="UP000244173">
    <property type="component" value="Chromosome"/>
</dbReference>
<organism evidence="1 2">
    <name type="scientific">Microvirgula aerodenitrificans</name>
    <dbReference type="NCBI Taxonomy" id="57480"/>
    <lineage>
        <taxon>Bacteria</taxon>
        <taxon>Pseudomonadati</taxon>
        <taxon>Pseudomonadota</taxon>
        <taxon>Betaproteobacteria</taxon>
        <taxon>Neisseriales</taxon>
        <taxon>Aquaspirillaceae</taxon>
        <taxon>Microvirgula</taxon>
    </lineage>
</organism>
<gene>
    <name evidence="1" type="ORF">DAI18_05780</name>
</gene>
<keyword evidence="2" id="KW-1185">Reference proteome</keyword>
<reference evidence="1 2" key="1">
    <citation type="submission" date="2018-04" db="EMBL/GenBank/DDBJ databases">
        <title>Denitrifier Microvirgula.</title>
        <authorList>
            <person name="Anderson E."/>
            <person name="Jang J."/>
            <person name="Ishii S."/>
        </authorList>
    </citation>
    <scope>NUCLEOTIDE SEQUENCE [LARGE SCALE GENOMIC DNA]</scope>
    <source>
        <strain evidence="1 2">BE2.4</strain>
    </source>
</reference>